<evidence type="ECO:0000313" key="7">
    <source>
        <dbReference type="Proteomes" id="UP000440198"/>
    </source>
</evidence>
<dbReference type="AlphaFoldDB" id="A0A174H2M0"/>
<dbReference type="SMART" id="SM00530">
    <property type="entry name" value="HTH_XRE"/>
    <property type="match status" value="1"/>
</dbReference>
<evidence type="ECO:0000259" key="1">
    <source>
        <dbReference type="PROSITE" id="PS50943"/>
    </source>
</evidence>
<dbReference type="SUPFAM" id="SSF47413">
    <property type="entry name" value="lambda repressor-like DNA-binding domains"/>
    <property type="match status" value="1"/>
</dbReference>
<reference evidence="2 5" key="1">
    <citation type="submission" date="2015-09" db="EMBL/GenBank/DDBJ databases">
        <authorList>
            <consortium name="Pathogen Informatics"/>
        </authorList>
    </citation>
    <scope>NUCLEOTIDE SEQUENCE [LARGE SCALE GENOMIC DNA]</scope>
    <source>
        <strain evidence="2 5">2789STDY5608840</strain>
    </source>
</reference>
<evidence type="ECO:0000313" key="2">
    <source>
        <dbReference type="EMBL" id="CUO69154.1"/>
    </source>
</evidence>
<dbReference type="EMBL" id="VWAG01000015">
    <property type="protein sequence ID" value="KAA5257357.1"/>
    <property type="molecule type" value="Genomic_DNA"/>
</dbReference>
<dbReference type="Pfam" id="PF01381">
    <property type="entry name" value="HTH_3"/>
    <property type="match status" value="1"/>
</dbReference>
<keyword evidence="7" id="KW-1185">Reference proteome</keyword>
<dbReference type="PROSITE" id="PS50943">
    <property type="entry name" value="HTH_CROC1"/>
    <property type="match status" value="1"/>
</dbReference>
<feature type="domain" description="HTH cro/C1-type" evidence="1">
    <location>
        <begin position="38"/>
        <end position="83"/>
    </location>
</feature>
<evidence type="ECO:0000313" key="4">
    <source>
        <dbReference type="EMBL" id="KAA5257357.1"/>
    </source>
</evidence>
<evidence type="ECO:0000313" key="3">
    <source>
        <dbReference type="EMBL" id="KAA5229953.1"/>
    </source>
</evidence>
<dbReference type="STRING" id="338188.ERS852397_02567"/>
<dbReference type="InterPro" id="IPR001387">
    <property type="entry name" value="Cro/C1-type_HTH"/>
</dbReference>
<dbReference type="EMBL" id="CYZH01000014">
    <property type="protein sequence ID" value="CUO69154.1"/>
    <property type="molecule type" value="Genomic_DNA"/>
</dbReference>
<dbReference type="Proteomes" id="UP000095517">
    <property type="component" value="Unassembled WGS sequence"/>
</dbReference>
<evidence type="ECO:0000313" key="6">
    <source>
        <dbReference type="Proteomes" id="UP000421791"/>
    </source>
</evidence>
<organism evidence="2 5">
    <name type="scientific">Bacteroides finegoldii</name>
    <dbReference type="NCBI Taxonomy" id="338188"/>
    <lineage>
        <taxon>Bacteria</taxon>
        <taxon>Pseudomonadati</taxon>
        <taxon>Bacteroidota</taxon>
        <taxon>Bacteroidia</taxon>
        <taxon>Bacteroidales</taxon>
        <taxon>Bacteroidaceae</taxon>
        <taxon>Bacteroides</taxon>
    </lineage>
</organism>
<sequence>MNTKTLDQIKNEYYGEVGAPERDRLERELEALRIGFKIRSAREKLDMTQAELASRIDKKRTFISKVENDGENITLKTLFDIVERGLGGKLNIEVQL</sequence>
<dbReference type="Proteomes" id="UP000421791">
    <property type="component" value="Unassembled WGS sequence"/>
</dbReference>
<proteinExistence type="predicted"/>
<reference evidence="6 7" key="2">
    <citation type="journal article" date="2019" name="Nat. Med.">
        <title>A library of human gut bacterial isolates paired with longitudinal multiomics data enables mechanistic microbiome research.</title>
        <authorList>
            <person name="Poyet M."/>
            <person name="Groussin M."/>
            <person name="Gibbons S.M."/>
            <person name="Avila-Pacheco J."/>
            <person name="Jiang X."/>
            <person name="Kearney S.M."/>
            <person name="Perrotta A.R."/>
            <person name="Berdy B."/>
            <person name="Zhao S."/>
            <person name="Lieberman T.D."/>
            <person name="Swanson P.K."/>
            <person name="Smith M."/>
            <person name="Roesemann S."/>
            <person name="Alexander J.E."/>
            <person name="Rich S.A."/>
            <person name="Livny J."/>
            <person name="Vlamakis H."/>
            <person name="Clish C."/>
            <person name="Bullock K."/>
            <person name="Deik A."/>
            <person name="Scott J."/>
            <person name="Pierce K.A."/>
            <person name="Xavier R.J."/>
            <person name="Alm E.J."/>
        </authorList>
    </citation>
    <scope>NUCLEOTIDE SEQUENCE [LARGE SCALE GENOMIC DNA]</scope>
    <source>
        <strain evidence="4 7">BIOML-A2</strain>
        <strain evidence="3 6">BIOML-A6</strain>
    </source>
</reference>
<gene>
    <name evidence="2" type="ORF">ERS852397_02567</name>
    <name evidence="4" type="ORF">F2Z09_10380</name>
    <name evidence="3" type="ORF">F2Z22_11710</name>
</gene>
<dbReference type="GO" id="GO:0003677">
    <property type="term" value="F:DNA binding"/>
    <property type="evidence" value="ECO:0007669"/>
    <property type="project" value="UniProtKB-KW"/>
</dbReference>
<dbReference type="CDD" id="cd00093">
    <property type="entry name" value="HTH_XRE"/>
    <property type="match status" value="1"/>
</dbReference>
<name>A0A174H2M0_9BACE</name>
<dbReference type="GeneID" id="82187497"/>
<dbReference type="RefSeq" id="WP_007752287.1">
    <property type="nucleotide sequence ID" value="NZ_CABIXA010000014.1"/>
</dbReference>
<keyword evidence="2" id="KW-0238">DNA-binding</keyword>
<accession>A0A174H2M0</accession>
<protein>
    <submittedName>
        <fullName evidence="3">Helix-turn-helix transcriptional regulator</fullName>
    </submittedName>
    <submittedName>
        <fullName evidence="2">Putative DNA-binding protein</fullName>
    </submittedName>
</protein>
<dbReference type="InterPro" id="IPR010982">
    <property type="entry name" value="Lambda_DNA-bd_dom_sf"/>
</dbReference>
<dbReference type="Gene3D" id="1.10.260.40">
    <property type="entry name" value="lambda repressor-like DNA-binding domains"/>
    <property type="match status" value="1"/>
</dbReference>
<dbReference type="Proteomes" id="UP000440198">
    <property type="component" value="Unassembled WGS sequence"/>
</dbReference>
<evidence type="ECO:0000313" key="5">
    <source>
        <dbReference type="Proteomes" id="UP000095517"/>
    </source>
</evidence>
<dbReference type="EMBL" id="VWAK01000017">
    <property type="protein sequence ID" value="KAA5229953.1"/>
    <property type="molecule type" value="Genomic_DNA"/>
</dbReference>